<feature type="region of interest" description="Disordered" evidence="1">
    <location>
        <begin position="440"/>
        <end position="461"/>
    </location>
</feature>
<accession>A0ABR3W0I3</accession>
<dbReference type="Proteomes" id="UP001583177">
    <property type="component" value="Unassembled WGS sequence"/>
</dbReference>
<name>A0ABR3W0I3_9PEZI</name>
<sequence length="1206" mass="134578">MSLPKAPVQDMDLCPPDFGKLKHQIGWVDLQLTAKSSHDLLHHLLFERPCGEGAVPPNLLDKYDQADEGQKATIAYKYAGKGYGIDAYIVQLRMQTAYGIKMDNGLHQRVREIQKMKTTAAFTIWNLAHHHFGQVPDSDLKVKGAILWLMHGQEAVDKIPDNTMEGLQGLAAKIAYPLMFQRTETALIMPIALYGTGPAIEKFTWKKVSLPLDKIPTLHRWDGSVKLEDLLGSKLTRNLALDFPDLTQPPGTGIIMSRFNKPLLIPIRYECSRERALPMTIQHMRSFTLQDWTPALSGPNGIQPSETRDVHYDLCAVVNLKTDDVRLYGPRTVPLTERPPPDGDDSGQQRDTGVWNLGDKETNFLLWYLRIDLKDGETYMPSCEDAPEFRSVQEVGNRLQAVGAEPGLRIERPPDDDACEQTTMSTATLSTATMSIATMPSSTNKAGEQPTMSTTPMPPSTKKALRKLIKDNRVLGELRKFADPSQPYTFPVFLHGQPLMGNSSKYPVAMGLIDPAARIVSIQPTDQAASWASQHARHWAPKTITIGHVPLWNKFDAKTIVHDRISFVSARQMLGHGLEILAGAAIIVIDEVHHQPIDHELAIAQVRHWVKEGALAKVRIVLMSSYLPFTSSSTPLIPNLSHVELEGSQLVKQMGHCTFGQGTSEVTTRDSFISFAKDVLHQRINLDDGPVLIIIPDSSYITKLLYHLKSEGIAKRSEKGGKTSTKWQITQFLNMGETFSADDIDKFPMGGKSVVISPPWFDKCRREIVDVRFKHVICPHWMTDNRYDKVLGRDVPCSALLSKSEMCFLAFQAKLAWLTCTRDTWEGASDRDSAEAERVAPTEYLIKAAKLFPGLIPYEESDKAMPLRIFPAGHRTCWSLQQLGYSALTEMVDLDDNGVVLSDAGEAAVGYMLEMGLRLRGSTFLHRIVDLDIMASNDTESCSLSLLYLAIPLAVSMGQGHPVLQYKWNAESDAKRLESLDFMVKEACKDLKVPDLPGYRRYGDDLLQAWLLVRYLVSGGHHTASTNWVVTIPKHLQNMVAHIRRSVDATKFEVDRPYTAFTEGMAENMDKRLSTTMTSSLMEEFQQCIYSVGLMNLALVEGRDTSHGKAIGHAVNINGGAPVLLSQGSTLNMGELNDRVYVTFDRIETVPRDEDTGATRMISGLSPVTVDIMSLTHVNYTPLDSWDPQKDSLRSIVEYPFQIFEM</sequence>
<organism evidence="2 3">
    <name type="scientific">Diaporthe australafricana</name>
    <dbReference type="NCBI Taxonomy" id="127596"/>
    <lineage>
        <taxon>Eukaryota</taxon>
        <taxon>Fungi</taxon>
        <taxon>Dikarya</taxon>
        <taxon>Ascomycota</taxon>
        <taxon>Pezizomycotina</taxon>
        <taxon>Sordariomycetes</taxon>
        <taxon>Sordariomycetidae</taxon>
        <taxon>Diaporthales</taxon>
        <taxon>Diaporthaceae</taxon>
        <taxon>Diaporthe</taxon>
    </lineage>
</organism>
<reference evidence="2 3" key="1">
    <citation type="journal article" date="2024" name="IMA Fungus">
        <title>IMA Genome - F19 : A genome assembly and annotation guide to empower mycologists, including annotated draft genome sequences of Ceratocystis pirilliformis, Diaporthe australafricana, Fusarium ophioides, Paecilomyces lecythidis, and Sporothrix stenoceras.</title>
        <authorList>
            <person name="Aylward J."/>
            <person name="Wilson A.M."/>
            <person name="Visagie C.M."/>
            <person name="Spraker J."/>
            <person name="Barnes I."/>
            <person name="Buitendag C."/>
            <person name="Ceriani C."/>
            <person name="Del Mar Angel L."/>
            <person name="du Plessis D."/>
            <person name="Fuchs T."/>
            <person name="Gasser K."/>
            <person name="Kramer D."/>
            <person name="Li W."/>
            <person name="Munsamy K."/>
            <person name="Piso A."/>
            <person name="Price J.L."/>
            <person name="Sonnekus B."/>
            <person name="Thomas C."/>
            <person name="van der Nest A."/>
            <person name="van Dijk A."/>
            <person name="van Heerden A."/>
            <person name="van Vuuren N."/>
            <person name="Yilmaz N."/>
            <person name="Duong T.A."/>
            <person name="van der Merwe N.A."/>
            <person name="Wingfield M.J."/>
            <person name="Wingfield B.D."/>
        </authorList>
    </citation>
    <scope>NUCLEOTIDE SEQUENCE [LARGE SCALE GENOMIC DNA]</scope>
    <source>
        <strain evidence="2 3">CMW 18300</strain>
    </source>
</reference>
<comment type="caution">
    <text evidence="2">The sequence shown here is derived from an EMBL/GenBank/DDBJ whole genome shotgun (WGS) entry which is preliminary data.</text>
</comment>
<evidence type="ECO:0008006" key="4">
    <source>
        <dbReference type="Google" id="ProtNLM"/>
    </source>
</evidence>
<gene>
    <name evidence="2" type="ORF">Daus18300_013111</name>
</gene>
<evidence type="ECO:0000313" key="3">
    <source>
        <dbReference type="Proteomes" id="UP001583177"/>
    </source>
</evidence>
<evidence type="ECO:0000256" key="1">
    <source>
        <dbReference type="SAM" id="MobiDB-lite"/>
    </source>
</evidence>
<feature type="region of interest" description="Disordered" evidence="1">
    <location>
        <begin position="330"/>
        <end position="355"/>
    </location>
</feature>
<evidence type="ECO:0000313" key="2">
    <source>
        <dbReference type="EMBL" id="KAL1849916.1"/>
    </source>
</evidence>
<keyword evidence="3" id="KW-1185">Reference proteome</keyword>
<dbReference type="EMBL" id="JAWRVE010000193">
    <property type="protein sequence ID" value="KAL1849916.1"/>
    <property type="molecule type" value="Genomic_DNA"/>
</dbReference>
<protein>
    <recommendedName>
        <fullName evidence="4">Helicase ATP-binding domain-containing protein</fullName>
    </recommendedName>
</protein>
<dbReference type="InterPro" id="IPR027417">
    <property type="entry name" value="P-loop_NTPase"/>
</dbReference>
<proteinExistence type="predicted"/>
<dbReference type="Gene3D" id="3.40.50.300">
    <property type="entry name" value="P-loop containing nucleotide triphosphate hydrolases"/>
    <property type="match status" value="1"/>
</dbReference>